<proteinExistence type="predicted"/>
<protein>
    <submittedName>
        <fullName evidence="2">Uncharacterized protein</fullName>
    </submittedName>
</protein>
<gene>
    <name evidence="2" type="ORF">DU484_12335</name>
</gene>
<keyword evidence="1" id="KW-0472">Membrane</keyword>
<dbReference type="Pfam" id="PF24412">
    <property type="entry name" value="DUF7546"/>
    <property type="match status" value="1"/>
</dbReference>
<feature type="transmembrane region" description="Helical" evidence="1">
    <location>
        <begin position="189"/>
        <end position="208"/>
    </location>
</feature>
<evidence type="ECO:0000313" key="3">
    <source>
        <dbReference type="Proteomes" id="UP000252985"/>
    </source>
</evidence>
<accession>A0A345EI29</accession>
<dbReference type="Proteomes" id="UP000252985">
    <property type="component" value="Chromosome"/>
</dbReference>
<dbReference type="KEGG" id="haq:DU484_12335"/>
<feature type="transmembrane region" description="Helical" evidence="1">
    <location>
        <begin position="12"/>
        <end position="39"/>
    </location>
</feature>
<reference evidence="2 3" key="1">
    <citation type="submission" date="2018-07" db="EMBL/GenBank/DDBJ databases">
        <title>Genome sequences of Haloplanus sp. CBA1112.</title>
        <authorList>
            <person name="Kim Y.B."/>
            <person name="Roh S.W."/>
        </authorList>
    </citation>
    <scope>NUCLEOTIDE SEQUENCE [LARGE SCALE GENOMIC DNA]</scope>
    <source>
        <strain evidence="2 3">CBA1112</strain>
    </source>
</reference>
<feature type="transmembrane region" description="Helical" evidence="1">
    <location>
        <begin position="60"/>
        <end position="80"/>
    </location>
</feature>
<dbReference type="EMBL" id="CP031148">
    <property type="protein sequence ID" value="AXG11851.1"/>
    <property type="molecule type" value="Genomic_DNA"/>
</dbReference>
<organism evidence="2 3">
    <name type="scientific">Haloplanus rubicundus</name>
    <dbReference type="NCBI Taxonomy" id="1547898"/>
    <lineage>
        <taxon>Archaea</taxon>
        <taxon>Methanobacteriati</taxon>
        <taxon>Methanobacteriota</taxon>
        <taxon>Stenosarchaea group</taxon>
        <taxon>Halobacteria</taxon>
        <taxon>Halobacteriales</taxon>
        <taxon>Haloferacaceae</taxon>
        <taxon>Haloplanus</taxon>
    </lineage>
</organism>
<dbReference type="AlphaFoldDB" id="A0A345EI29"/>
<evidence type="ECO:0000313" key="2">
    <source>
        <dbReference type="EMBL" id="AXG11851.1"/>
    </source>
</evidence>
<evidence type="ECO:0000256" key="1">
    <source>
        <dbReference type="SAM" id="Phobius"/>
    </source>
</evidence>
<sequence>MLYAGLVLNVEVILVLVYWVASPTTITNPLILVYPFVWINLSLWAVSSVQRPDVPRRRQLVVGALTGLYFVVLIVAGGLIGPGHAFHGHSHGTGAARLALTSMPPGWSPALLYGGALVRFSLFPYKLVGYLALSYLVFVTLLDVNGSALSGALGFASCVSCTWPILGTVVTALFGGGSILATVATNQPYGLSTFVFGTSVGLLVWRPFANLRGWLPGR</sequence>
<feature type="transmembrane region" description="Helical" evidence="1">
    <location>
        <begin position="161"/>
        <end position="183"/>
    </location>
</feature>
<name>A0A345EI29_9EURY</name>
<feature type="transmembrane region" description="Helical" evidence="1">
    <location>
        <begin position="127"/>
        <end position="149"/>
    </location>
</feature>
<keyword evidence="1" id="KW-1133">Transmembrane helix</keyword>
<dbReference type="InterPro" id="IPR055968">
    <property type="entry name" value="DUF7546"/>
</dbReference>
<keyword evidence="1" id="KW-0812">Transmembrane</keyword>